<dbReference type="EC" id="2.7.7.65" evidence="1"/>
<dbReference type="EMBL" id="NFZT01000001">
    <property type="protein sequence ID" value="OWV33028.1"/>
    <property type="molecule type" value="Genomic_DNA"/>
</dbReference>
<dbReference type="PROSITE" id="PS50887">
    <property type="entry name" value="GGDEF"/>
    <property type="match status" value="1"/>
</dbReference>
<gene>
    <name evidence="5" type="ORF">B5C34_05830</name>
</gene>
<dbReference type="PANTHER" id="PTHR45138:SF9">
    <property type="entry name" value="DIGUANYLATE CYCLASE DGCM-RELATED"/>
    <property type="match status" value="1"/>
</dbReference>
<dbReference type="SMART" id="SM00267">
    <property type="entry name" value="GGDEF"/>
    <property type="match status" value="1"/>
</dbReference>
<dbReference type="InterPro" id="IPR000160">
    <property type="entry name" value="GGDEF_dom"/>
</dbReference>
<name>A0A219B5H5_9SPHN</name>
<dbReference type="InterPro" id="IPR011623">
    <property type="entry name" value="7TMR_DISM_rcpt_extracell_dom1"/>
</dbReference>
<keyword evidence="6" id="KW-1185">Reference proteome</keyword>
<dbReference type="CDD" id="cd01949">
    <property type="entry name" value="GGDEF"/>
    <property type="match status" value="1"/>
</dbReference>
<proteinExistence type="predicted"/>
<dbReference type="InterPro" id="IPR029787">
    <property type="entry name" value="Nucleotide_cyclase"/>
</dbReference>
<feature type="transmembrane region" description="Helical" evidence="3">
    <location>
        <begin position="209"/>
        <end position="227"/>
    </location>
</feature>
<feature type="transmembrane region" description="Helical" evidence="3">
    <location>
        <begin position="53"/>
        <end position="71"/>
    </location>
</feature>
<evidence type="ECO:0000256" key="1">
    <source>
        <dbReference type="ARBA" id="ARBA00012528"/>
    </source>
</evidence>
<dbReference type="AlphaFoldDB" id="A0A219B5H5"/>
<dbReference type="InterPro" id="IPR050469">
    <property type="entry name" value="Diguanylate_Cyclase"/>
</dbReference>
<dbReference type="Pfam" id="PF07695">
    <property type="entry name" value="7TMR-DISM_7TM"/>
    <property type="match status" value="1"/>
</dbReference>
<dbReference type="Proteomes" id="UP000198462">
    <property type="component" value="Unassembled WGS sequence"/>
</dbReference>
<dbReference type="GO" id="GO:1902201">
    <property type="term" value="P:negative regulation of bacterial-type flagellum-dependent cell motility"/>
    <property type="evidence" value="ECO:0007669"/>
    <property type="project" value="TreeGrafter"/>
</dbReference>
<dbReference type="Pfam" id="PF00990">
    <property type="entry name" value="GGDEF"/>
    <property type="match status" value="1"/>
</dbReference>
<keyword evidence="3" id="KW-0472">Membrane</keyword>
<evidence type="ECO:0000259" key="4">
    <source>
        <dbReference type="PROSITE" id="PS50887"/>
    </source>
</evidence>
<reference evidence="6" key="1">
    <citation type="submission" date="2017-05" db="EMBL/GenBank/DDBJ databases">
        <authorList>
            <person name="Lin X."/>
        </authorList>
    </citation>
    <scope>NUCLEOTIDE SEQUENCE [LARGE SCALE GENOMIC DNA]</scope>
    <source>
        <strain evidence="6">JLT2012</strain>
    </source>
</reference>
<evidence type="ECO:0000256" key="3">
    <source>
        <dbReference type="SAM" id="Phobius"/>
    </source>
</evidence>
<dbReference type="GO" id="GO:0005886">
    <property type="term" value="C:plasma membrane"/>
    <property type="evidence" value="ECO:0007669"/>
    <property type="project" value="TreeGrafter"/>
</dbReference>
<comment type="caution">
    <text evidence="5">The sequence shown here is derived from an EMBL/GenBank/DDBJ whole genome shotgun (WGS) entry which is preliminary data.</text>
</comment>
<dbReference type="Gene3D" id="3.30.70.270">
    <property type="match status" value="1"/>
</dbReference>
<dbReference type="GO" id="GO:0043709">
    <property type="term" value="P:cell adhesion involved in single-species biofilm formation"/>
    <property type="evidence" value="ECO:0007669"/>
    <property type="project" value="TreeGrafter"/>
</dbReference>
<evidence type="ECO:0000313" key="5">
    <source>
        <dbReference type="EMBL" id="OWV33028.1"/>
    </source>
</evidence>
<organism evidence="5 6">
    <name type="scientific">Pacificimonas flava</name>
    <dbReference type="NCBI Taxonomy" id="1234595"/>
    <lineage>
        <taxon>Bacteria</taxon>
        <taxon>Pseudomonadati</taxon>
        <taxon>Pseudomonadota</taxon>
        <taxon>Alphaproteobacteria</taxon>
        <taxon>Sphingomonadales</taxon>
        <taxon>Sphingosinicellaceae</taxon>
        <taxon>Pacificimonas</taxon>
    </lineage>
</organism>
<feature type="transmembrane region" description="Helical" evidence="3">
    <location>
        <begin position="233"/>
        <end position="256"/>
    </location>
</feature>
<dbReference type="InterPro" id="IPR043128">
    <property type="entry name" value="Rev_trsase/Diguanyl_cyclase"/>
</dbReference>
<sequence length="466" mass="49336">MGLIGAWRAGPGGDVGGALAVVAVVLLADSPAAAQMAVSFGDHVRVETARLDWLAVVTGIFIGITLFPIAYNLSSYHVLKERFLLWHSLRALGIVTLVLGHAPLDLAPVVAAGTLVHAIILNLGFDLAIAASGPFLRSYLEPGTIGPRTHRLLGWTFPATLLTTPAMLVPDIPGYFAFRTVILCLILGLLVWALGGALRRGSRAARYQAAAWTGVFAVCAISLYHDLVLGDSFLAFIPLIFAALTVEIVVGAMGVSDRFMTLKLDRDRGLAEASAMRSAALSDPLTGLANRRGLEAEYAQGAASLTAVAILDLDHFKRVNDGYGHDVGDDVLVAAARAMSWHPGCFAARLGGEEFALFFYGEDVRGTAERLRARLPRTIRDAVPEVEHSVTASLGIAWPEPDEPFAAILKRADECLYLAKAAGRDRCVFALKDSGTDPLAATETLADAGAAPAAEVRPARRLTAAA</sequence>
<protein>
    <recommendedName>
        <fullName evidence="1">diguanylate cyclase</fullName>
        <ecNumber evidence="1">2.7.7.65</ecNumber>
    </recommendedName>
</protein>
<dbReference type="GO" id="GO:0052621">
    <property type="term" value="F:diguanylate cyclase activity"/>
    <property type="evidence" value="ECO:0007669"/>
    <property type="project" value="UniProtKB-EC"/>
</dbReference>
<evidence type="ECO:0000313" key="6">
    <source>
        <dbReference type="Proteomes" id="UP000198462"/>
    </source>
</evidence>
<dbReference type="NCBIfam" id="TIGR00254">
    <property type="entry name" value="GGDEF"/>
    <property type="match status" value="1"/>
</dbReference>
<keyword evidence="3" id="KW-1133">Transmembrane helix</keyword>
<evidence type="ECO:0000256" key="2">
    <source>
        <dbReference type="ARBA" id="ARBA00034247"/>
    </source>
</evidence>
<comment type="catalytic activity">
    <reaction evidence="2">
        <text>2 GTP = 3',3'-c-di-GMP + 2 diphosphate</text>
        <dbReference type="Rhea" id="RHEA:24898"/>
        <dbReference type="ChEBI" id="CHEBI:33019"/>
        <dbReference type="ChEBI" id="CHEBI:37565"/>
        <dbReference type="ChEBI" id="CHEBI:58805"/>
        <dbReference type="EC" id="2.7.7.65"/>
    </reaction>
</comment>
<accession>A0A219B5H5</accession>
<feature type="transmembrane region" description="Helical" evidence="3">
    <location>
        <begin position="110"/>
        <end position="131"/>
    </location>
</feature>
<feature type="transmembrane region" description="Helical" evidence="3">
    <location>
        <begin position="176"/>
        <end position="197"/>
    </location>
</feature>
<feature type="transmembrane region" description="Helical" evidence="3">
    <location>
        <begin position="152"/>
        <end position="170"/>
    </location>
</feature>
<dbReference type="OrthoDB" id="9759607at2"/>
<dbReference type="PANTHER" id="PTHR45138">
    <property type="entry name" value="REGULATORY COMPONENTS OF SENSORY TRANSDUCTION SYSTEM"/>
    <property type="match status" value="1"/>
</dbReference>
<keyword evidence="3" id="KW-0812">Transmembrane</keyword>
<dbReference type="RefSeq" id="WP_088711816.1">
    <property type="nucleotide sequence ID" value="NZ_NFZT01000001.1"/>
</dbReference>
<feature type="domain" description="GGDEF" evidence="4">
    <location>
        <begin position="304"/>
        <end position="432"/>
    </location>
</feature>
<feature type="transmembrane region" description="Helical" evidence="3">
    <location>
        <begin position="83"/>
        <end position="104"/>
    </location>
</feature>
<dbReference type="SUPFAM" id="SSF55073">
    <property type="entry name" value="Nucleotide cyclase"/>
    <property type="match status" value="1"/>
</dbReference>